<dbReference type="Proteomes" id="UP001177597">
    <property type="component" value="Chromosome"/>
</dbReference>
<evidence type="ECO:0000313" key="3">
    <source>
        <dbReference type="Proteomes" id="UP001177597"/>
    </source>
</evidence>
<accession>A0AA95GG16</accession>
<gene>
    <name evidence="2" type="ORF">QE207_07025</name>
</gene>
<protein>
    <recommendedName>
        <fullName evidence="1">PIN domain-containing protein</fullName>
    </recommendedName>
</protein>
<feature type="domain" description="PIN" evidence="1">
    <location>
        <begin position="768"/>
        <end position="902"/>
    </location>
</feature>
<organism evidence="2 3">
    <name type="scientific">Arsenophonus nasoniae</name>
    <name type="common">son-killer infecting Nasonia vitripennis</name>
    <dbReference type="NCBI Taxonomy" id="638"/>
    <lineage>
        <taxon>Bacteria</taxon>
        <taxon>Pseudomonadati</taxon>
        <taxon>Pseudomonadota</taxon>
        <taxon>Gammaproteobacteria</taxon>
        <taxon>Enterobacterales</taxon>
        <taxon>Morganellaceae</taxon>
        <taxon>Arsenophonus</taxon>
    </lineage>
</organism>
<proteinExistence type="predicted"/>
<dbReference type="AlphaFoldDB" id="A0AA95GG16"/>
<sequence length="1098" mass="125449">MVNQNHSGSGDNVANKYEYNVNSIEPKELKSVIDIILSNICYRNISIAKKNLDLINQIGSLNNDVKLLLRAIEIKIDLVNGITSLPPKQPLLRLLNQNKTLPTEIIDVITSILINLESRIHPDIAKERYNNIEDKNAYLNEVFYEHLASNEEIQLVFNSQQKHELLEQEITGLLRGALRLKNYKLAVEISLFLYENFHSNNATTLMIYSKSCFFVQEYNQKHFWLLPKKIKQDIDSTINGLVIHFNNNINIDKNICSLINLLNATGYHDKRLAKLGNKFKQKIKEIDEHCANIIEELTPNLDVAQITSPILEQCINPDEFSKLILLTQHNRIDTTSLKNWLDNDGNIKTNDSYLNTFLKLQLRSLLCQTDDMQAIFTLSIEVENFLDLDKSRLFDLHPSGIIQLCDRLIKLKLPLLSLKLIESLITEDLWVSPVLECYINALYSSEKFELLFFKLSQISDDDKTEFIWSIEARALQKIKEFDLSIKAIRAAINLSSINPYSWYLLLFVSRHNGVSIEQLRKIVFEIPENIFSTYHNEKLCLISEIAAFIDTHLAEKILVDWFVQNPNELAKPLIDIHLCSLNNRPKDKENPYQPDYCINGVRYSDGFETFLKILVKDIHTNNSYLLKIDSPLGKLIDNLSAGETIKPKGHPKITLIERLSPYAAAFQIASDIRSQSNDGTDTFKAFKIPSNNAELLPFLEQILSYYPVKNNEPNPTLDNPNFPLATRGMFHSVGGSLITTALHHLMSNKTTKYITLFDQGDKKPKKIIIDIYTAVYLALTELLTSWEKLAIEIVLSEHTKFILEQWINDISRENYLSLSFTENGIGRCTAKEIARDLSGLIKQLKKLLTLANIEIIKPIDTPDDLLKIKNYIDQSVYSTIQLSIINQIPLLSIDSNMSYIAQHLGSPVANMFDITAELIKNSSWECRKNSIKLNLLNGLPIPIFPTDIVQLSQSIIESDIYLVAKYVEKYGVPSNASPTSSLNFLRHIILQTIATAASYEIRLKGSLYHNPRYNGYAKYVFNACCRKAISILSGETAEQRIALLLTELIYIPMHIRDCIELILRFASSFIEGHFLNIDAINNAMKTYYIERHKKSSNQ</sequence>
<dbReference type="RefSeq" id="WP_280629852.1">
    <property type="nucleotide sequence ID" value="NZ_CP123498.1"/>
</dbReference>
<dbReference type="EMBL" id="CP123498">
    <property type="protein sequence ID" value="WGL96309.1"/>
    <property type="molecule type" value="Genomic_DNA"/>
</dbReference>
<evidence type="ECO:0000313" key="2">
    <source>
        <dbReference type="EMBL" id="WGL96309.1"/>
    </source>
</evidence>
<reference evidence="2" key="1">
    <citation type="submission" date="2023-04" db="EMBL/GenBank/DDBJ databases">
        <title>Genome dynamics across the evolutionary transition to endosymbiosis.</title>
        <authorList>
            <person name="Siozios S."/>
            <person name="Nadal-Jimenez P."/>
            <person name="Azagi T."/>
            <person name="Sprong H."/>
            <person name="Frost C.L."/>
            <person name="Parratt S.R."/>
            <person name="Taylor G."/>
            <person name="Brettell L."/>
            <person name="Lew K.C."/>
            <person name="Croft L."/>
            <person name="King K.C."/>
            <person name="Brockhurst M.A."/>
            <person name="Hypsa V."/>
            <person name="Novakova E."/>
            <person name="Darby A.C."/>
            <person name="Hurst G.D.D."/>
        </authorList>
    </citation>
    <scope>NUCLEOTIDE SEQUENCE</scope>
    <source>
        <strain evidence="2">AIh</strain>
    </source>
</reference>
<evidence type="ECO:0000259" key="1">
    <source>
        <dbReference type="Pfam" id="PF20698"/>
    </source>
</evidence>
<dbReference type="InterPro" id="IPR048987">
    <property type="entry name" value="PIN-TPR-GreABC"/>
</dbReference>
<dbReference type="Pfam" id="PF20698">
    <property type="entry name" value="PIN-TPR-GreABC"/>
    <property type="match status" value="1"/>
</dbReference>
<name>A0AA95GG16_9GAMM</name>